<accession>A0A9L0TF39</accession>
<evidence type="ECO:0000313" key="2">
    <source>
        <dbReference type="Proteomes" id="UP000002281"/>
    </source>
</evidence>
<sequence length="122" mass="12806">MEEVAENAPREHFEANALAQSCCLNCFHPEEAHSPRHQEPQSPLSAEVPYCDLPHRSPASEDLLGASTSGCQSAVGLGLGPGPERVVTHFRLIVQSVGHSLGIPPALSLLGSVATLTGFSKA</sequence>
<organism evidence="1 2">
    <name type="scientific">Equus caballus</name>
    <name type="common">Horse</name>
    <dbReference type="NCBI Taxonomy" id="9796"/>
    <lineage>
        <taxon>Eukaryota</taxon>
        <taxon>Metazoa</taxon>
        <taxon>Chordata</taxon>
        <taxon>Craniata</taxon>
        <taxon>Vertebrata</taxon>
        <taxon>Euteleostomi</taxon>
        <taxon>Mammalia</taxon>
        <taxon>Eutheria</taxon>
        <taxon>Laurasiatheria</taxon>
        <taxon>Perissodactyla</taxon>
        <taxon>Equidae</taxon>
        <taxon>Equus</taxon>
    </lineage>
</organism>
<dbReference type="AlphaFoldDB" id="A0A9L0TF39"/>
<protein>
    <submittedName>
        <fullName evidence="1">Uncharacterized protein</fullName>
    </submittedName>
</protein>
<dbReference type="Ensembl" id="ENSECAT00000115632.1">
    <property type="protein sequence ID" value="ENSECAP00000086882.1"/>
    <property type="gene ID" value="ENSECAG00000059178.1"/>
</dbReference>
<evidence type="ECO:0000313" key="1">
    <source>
        <dbReference type="Ensembl" id="ENSECAP00000086882.1"/>
    </source>
</evidence>
<keyword evidence="2" id="KW-1185">Reference proteome</keyword>
<reference evidence="1" key="3">
    <citation type="submission" date="2025-09" db="UniProtKB">
        <authorList>
            <consortium name="Ensembl"/>
        </authorList>
    </citation>
    <scope>IDENTIFICATION</scope>
    <source>
        <strain evidence="1">Thoroughbred</strain>
    </source>
</reference>
<dbReference type="Proteomes" id="UP000002281">
    <property type="component" value="Chromosome 28"/>
</dbReference>
<name>A0A9L0TF39_HORSE</name>
<dbReference type="GeneTree" id="ENSGT00910000147435"/>
<reference evidence="1" key="2">
    <citation type="submission" date="2025-08" db="UniProtKB">
        <authorList>
            <consortium name="Ensembl"/>
        </authorList>
    </citation>
    <scope>IDENTIFICATION</scope>
    <source>
        <strain evidence="1">Thoroughbred</strain>
    </source>
</reference>
<reference evidence="1 2" key="1">
    <citation type="journal article" date="2009" name="Science">
        <title>Genome sequence, comparative analysis, and population genetics of the domestic horse.</title>
        <authorList>
            <consortium name="Broad Institute Genome Sequencing Platform"/>
            <consortium name="Broad Institute Whole Genome Assembly Team"/>
            <person name="Wade C.M."/>
            <person name="Giulotto E."/>
            <person name="Sigurdsson S."/>
            <person name="Zoli M."/>
            <person name="Gnerre S."/>
            <person name="Imsland F."/>
            <person name="Lear T.L."/>
            <person name="Adelson D.L."/>
            <person name="Bailey E."/>
            <person name="Bellone R.R."/>
            <person name="Bloecker H."/>
            <person name="Distl O."/>
            <person name="Edgar R.C."/>
            <person name="Garber M."/>
            <person name="Leeb T."/>
            <person name="Mauceli E."/>
            <person name="MacLeod J.N."/>
            <person name="Penedo M.C.T."/>
            <person name="Raison J.M."/>
            <person name="Sharpe T."/>
            <person name="Vogel J."/>
            <person name="Andersson L."/>
            <person name="Antczak D.F."/>
            <person name="Biagi T."/>
            <person name="Binns M.M."/>
            <person name="Chowdhary B.P."/>
            <person name="Coleman S.J."/>
            <person name="Della Valle G."/>
            <person name="Fryc S."/>
            <person name="Guerin G."/>
            <person name="Hasegawa T."/>
            <person name="Hill E.W."/>
            <person name="Jurka J."/>
            <person name="Kiialainen A."/>
            <person name="Lindgren G."/>
            <person name="Liu J."/>
            <person name="Magnani E."/>
            <person name="Mickelson J.R."/>
            <person name="Murray J."/>
            <person name="Nergadze S.G."/>
            <person name="Onofrio R."/>
            <person name="Pedroni S."/>
            <person name="Piras M.F."/>
            <person name="Raudsepp T."/>
            <person name="Rocchi M."/>
            <person name="Roeed K.H."/>
            <person name="Ryder O.A."/>
            <person name="Searle S."/>
            <person name="Skow L."/>
            <person name="Swinburne J.E."/>
            <person name="Syvaenen A.C."/>
            <person name="Tozaki T."/>
            <person name="Valberg S.J."/>
            <person name="Vaudin M."/>
            <person name="White J.R."/>
            <person name="Zody M.C."/>
            <person name="Lander E.S."/>
            <person name="Lindblad-Toh K."/>
        </authorList>
    </citation>
    <scope>NUCLEOTIDE SEQUENCE [LARGE SCALE GENOMIC DNA]</scope>
    <source>
        <strain evidence="1 2">Thoroughbred</strain>
    </source>
</reference>
<proteinExistence type="predicted"/>